<proteinExistence type="predicted"/>
<gene>
    <name evidence="1" type="ORF">ACH5RR_016272</name>
</gene>
<name>A0ABD2ZVW3_9GENT</name>
<keyword evidence="2" id="KW-1185">Reference proteome</keyword>
<comment type="caution">
    <text evidence="1">The sequence shown here is derived from an EMBL/GenBank/DDBJ whole genome shotgun (WGS) entry which is preliminary data.</text>
</comment>
<organism evidence="1 2">
    <name type="scientific">Cinchona calisaya</name>
    <dbReference type="NCBI Taxonomy" id="153742"/>
    <lineage>
        <taxon>Eukaryota</taxon>
        <taxon>Viridiplantae</taxon>
        <taxon>Streptophyta</taxon>
        <taxon>Embryophyta</taxon>
        <taxon>Tracheophyta</taxon>
        <taxon>Spermatophyta</taxon>
        <taxon>Magnoliopsida</taxon>
        <taxon>eudicotyledons</taxon>
        <taxon>Gunneridae</taxon>
        <taxon>Pentapetalae</taxon>
        <taxon>asterids</taxon>
        <taxon>lamiids</taxon>
        <taxon>Gentianales</taxon>
        <taxon>Rubiaceae</taxon>
        <taxon>Cinchonoideae</taxon>
        <taxon>Cinchoneae</taxon>
        <taxon>Cinchona</taxon>
    </lineage>
</organism>
<evidence type="ECO:0000313" key="1">
    <source>
        <dbReference type="EMBL" id="KAL3523438.1"/>
    </source>
</evidence>
<dbReference type="AlphaFoldDB" id="A0ABD2ZVW3"/>
<dbReference type="EMBL" id="JBJUIK010000007">
    <property type="protein sequence ID" value="KAL3523438.1"/>
    <property type="molecule type" value="Genomic_DNA"/>
</dbReference>
<sequence>MMPAPFVKIRLKRLFTQSEIALGHTSHIWMWRNKTIRSNQYMALADHARQIKKQAVKTQNAMTRVSVHNKQEMLLGWEFPGQDVLAKMSLGLSLGVTLLSNPPDMVKSTLSADMMGATCCSHQGCVESSVLSSSVTLSG</sequence>
<reference evidence="1 2" key="1">
    <citation type="submission" date="2024-11" db="EMBL/GenBank/DDBJ databases">
        <title>A near-complete genome assembly of Cinchona calisaya.</title>
        <authorList>
            <person name="Lian D.C."/>
            <person name="Zhao X.W."/>
            <person name="Wei L."/>
        </authorList>
    </citation>
    <scope>NUCLEOTIDE SEQUENCE [LARGE SCALE GENOMIC DNA]</scope>
    <source>
        <tissue evidence="1">Nenye</tissue>
    </source>
</reference>
<protein>
    <submittedName>
        <fullName evidence="1">Uncharacterized protein</fullName>
    </submittedName>
</protein>
<dbReference type="Proteomes" id="UP001630127">
    <property type="component" value="Unassembled WGS sequence"/>
</dbReference>
<evidence type="ECO:0000313" key="2">
    <source>
        <dbReference type="Proteomes" id="UP001630127"/>
    </source>
</evidence>
<accession>A0ABD2ZVW3</accession>